<dbReference type="Pfam" id="PF10456">
    <property type="entry name" value="BAR_3_WASP_bdg"/>
    <property type="match status" value="1"/>
</dbReference>
<dbReference type="Pfam" id="PF14604">
    <property type="entry name" value="SH3_9"/>
    <property type="match status" value="1"/>
</dbReference>
<feature type="region of interest" description="Disordered" evidence="3">
    <location>
        <begin position="155"/>
        <end position="174"/>
    </location>
</feature>
<accession>A0A9N8V642</accession>
<dbReference type="GO" id="GO:0031410">
    <property type="term" value="C:cytoplasmic vesicle"/>
    <property type="evidence" value="ECO:0007669"/>
    <property type="project" value="TreeGrafter"/>
</dbReference>
<dbReference type="SMART" id="SM00326">
    <property type="entry name" value="SH3"/>
    <property type="match status" value="1"/>
</dbReference>
<dbReference type="SMART" id="SM00312">
    <property type="entry name" value="PX"/>
    <property type="match status" value="1"/>
</dbReference>
<dbReference type="Proteomes" id="UP000789831">
    <property type="component" value="Unassembled WGS sequence"/>
</dbReference>
<feature type="region of interest" description="Disordered" evidence="3">
    <location>
        <begin position="1"/>
        <end position="76"/>
    </location>
</feature>
<dbReference type="InterPro" id="IPR001683">
    <property type="entry name" value="PX_dom"/>
</dbReference>
<dbReference type="InterPro" id="IPR027267">
    <property type="entry name" value="AH/BAR_dom_sf"/>
</dbReference>
<comment type="caution">
    <text evidence="6">The sequence shown here is derived from an EMBL/GenBank/DDBJ whole genome shotgun (WGS) entry which is preliminary data.</text>
</comment>
<feature type="domain" description="PX" evidence="5">
    <location>
        <begin position="253"/>
        <end position="365"/>
    </location>
</feature>
<evidence type="ECO:0000256" key="1">
    <source>
        <dbReference type="ARBA" id="ARBA00022443"/>
    </source>
</evidence>
<dbReference type="AlphaFoldDB" id="A0A9N8V642"/>
<keyword evidence="1 2" id="KW-0728">SH3 domain</keyword>
<proteinExistence type="predicted"/>
<evidence type="ECO:0000313" key="6">
    <source>
        <dbReference type="EMBL" id="CAG8436082.1"/>
    </source>
</evidence>
<organism evidence="6 7">
    <name type="scientific">Ambispora gerdemannii</name>
    <dbReference type="NCBI Taxonomy" id="144530"/>
    <lineage>
        <taxon>Eukaryota</taxon>
        <taxon>Fungi</taxon>
        <taxon>Fungi incertae sedis</taxon>
        <taxon>Mucoromycota</taxon>
        <taxon>Glomeromycotina</taxon>
        <taxon>Glomeromycetes</taxon>
        <taxon>Archaeosporales</taxon>
        <taxon>Ambisporaceae</taxon>
        <taxon>Ambispora</taxon>
    </lineage>
</organism>
<feature type="compositionally biased region" description="Polar residues" evidence="3">
    <location>
        <begin position="46"/>
        <end position="76"/>
    </location>
</feature>
<dbReference type="PANTHER" id="PTHR45827:SF1">
    <property type="entry name" value="SORTING NEXIN"/>
    <property type="match status" value="1"/>
</dbReference>
<reference evidence="6" key="1">
    <citation type="submission" date="2021-06" db="EMBL/GenBank/DDBJ databases">
        <authorList>
            <person name="Kallberg Y."/>
            <person name="Tangrot J."/>
            <person name="Rosling A."/>
        </authorList>
    </citation>
    <scope>NUCLEOTIDE SEQUENCE</scope>
    <source>
        <strain evidence="6">MT106</strain>
    </source>
</reference>
<dbReference type="GO" id="GO:0006897">
    <property type="term" value="P:endocytosis"/>
    <property type="evidence" value="ECO:0007669"/>
    <property type="project" value="TreeGrafter"/>
</dbReference>
<dbReference type="PROSITE" id="PS50195">
    <property type="entry name" value="PX"/>
    <property type="match status" value="1"/>
</dbReference>
<dbReference type="Gene3D" id="3.30.1520.10">
    <property type="entry name" value="Phox-like domain"/>
    <property type="match status" value="1"/>
</dbReference>
<dbReference type="InterPro" id="IPR001452">
    <property type="entry name" value="SH3_domain"/>
</dbReference>
<evidence type="ECO:0000259" key="4">
    <source>
        <dbReference type="PROSITE" id="PS50002"/>
    </source>
</evidence>
<dbReference type="GO" id="GO:0005886">
    <property type="term" value="C:plasma membrane"/>
    <property type="evidence" value="ECO:0007669"/>
    <property type="project" value="TreeGrafter"/>
</dbReference>
<dbReference type="Gene3D" id="2.30.30.40">
    <property type="entry name" value="SH3 Domains"/>
    <property type="match status" value="1"/>
</dbReference>
<evidence type="ECO:0000259" key="5">
    <source>
        <dbReference type="PROSITE" id="PS50195"/>
    </source>
</evidence>
<dbReference type="Pfam" id="PF00787">
    <property type="entry name" value="PX"/>
    <property type="match status" value="1"/>
</dbReference>
<dbReference type="SUPFAM" id="SSF50044">
    <property type="entry name" value="SH3-domain"/>
    <property type="match status" value="1"/>
</dbReference>
<dbReference type="GO" id="GO:0035091">
    <property type="term" value="F:phosphatidylinositol binding"/>
    <property type="evidence" value="ECO:0007669"/>
    <property type="project" value="InterPro"/>
</dbReference>
<dbReference type="EMBL" id="CAJVPL010000031">
    <property type="protein sequence ID" value="CAG8436082.1"/>
    <property type="molecule type" value="Genomic_DNA"/>
</dbReference>
<dbReference type="InterPro" id="IPR019497">
    <property type="entry name" value="Sorting_nexin_WASP-bd-dom"/>
</dbReference>
<keyword evidence="7" id="KW-1185">Reference proteome</keyword>
<evidence type="ECO:0000256" key="3">
    <source>
        <dbReference type="SAM" id="MobiDB-lite"/>
    </source>
</evidence>
<dbReference type="OrthoDB" id="10254720at2759"/>
<dbReference type="InterPro" id="IPR036028">
    <property type="entry name" value="SH3-like_dom_sf"/>
</dbReference>
<dbReference type="PRINTS" id="PR00452">
    <property type="entry name" value="SH3DOMAIN"/>
</dbReference>
<dbReference type="GO" id="GO:0097320">
    <property type="term" value="P:plasma membrane tubulation"/>
    <property type="evidence" value="ECO:0007669"/>
    <property type="project" value="TreeGrafter"/>
</dbReference>
<dbReference type="Gene3D" id="1.20.1270.60">
    <property type="entry name" value="Arfaptin homology (AH) domain/BAR domain"/>
    <property type="match status" value="1"/>
</dbReference>
<dbReference type="PROSITE" id="PS50002">
    <property type="entry name" value="SH3"/>
    <property type="match status" value="1"/>
</dbReference>
<dbReference type="GO" id="GO:0016197">
    <property type="term" value="P:endosomal transport"/>
    <property type="evidence" value="ECO:0007669"/>
    <property type="project" value="TreeGrafter"/>
</dbReference>
<dbReference type="InterPro" id="IPR036871">
    <property type="entry name" value="PX_dom_sf"/>
</dbReference>
<dbReference type="SUPFAM" id="SSF64268">
    <property type="entry name" value="PX domain"/>
    <property type="match status" value="1"/>
</dbReference>
<feature type="domain" description="SH3" evidence="4">
    <location>
        <begin position="81"/>
        <end position="142"/>
    </location>
</feature>
<gene>
    <name evidence="6" type="ORF">AGERDE_LOCUS620</name>
</gene>
<name>A0A9N8V642_9GLOM</name>
<dbReference type="PANTHER" id="PTHR45827">
    <property type="entry name" value="SORTING NEXIN"/>
    <property type="match status" value="1"/>
</dbReference>
<sequence length="677" mass="76827">MSKSRPVVPPKPARLSINNSKKNEHNDDSLTNSRGSELQICDSPRTESPVSSSPKTPTNGEETTPINTNKSNDEQLLSPTLSGRQARALYDFEGIPSYRELSFRAGDVLTVLKQQLAEGWSLGQKDGITGLIPEAYITYINDFTELPNATLEKTSFQPSNLSNNSPLPTPTPLTPMTGTYNSLLRGRQLNRFSWFVTIGVEEFILNGGLNNNNDTSRLEEVRENDQEENDEITESDKHYIQSGPSWREKAPLFKVMVHSPEKRVKLGGMQEYTIFYVTSMFSEGTQVTVERRFSQFEWLHDRLSIKFGPLVIPPLPEKQYSGRFNEEFIEKRRRALESFINRLARHPVIRYSDLLTHFLSCEDDSEWRKREKLFDSDKIIGQVFFQHVYHPEFNIDDGDIETFERFEAFTRGMEKLMPYVNEATTAHKDSMSGDGNECTNEEGAWCWRDGCQSCQNLTKAMQATAESMQTIGDLYNSYTKDECAALIENLKDYNHPVSNYEALVDTHMGTYKKFKEVATTDNDEAPKTENPDSEEIRSRCETVFNVTLAEVDRIHDERVTDFKDITKKFLDGQIELYGKILEELRQARSNFDDPHYSSLSQTPISPSKYEAHIDDQRPLISRPVSVASVGSMSSVVGGVVDGVGSMGSFLLKKTARTSLGRVTSTSSSMFDIWWGRS</sequence>
<evidence type="ECO:0000256" key="2">
    <source>
        <dbReference type="PROSITE-ProRule" id="PRU00192"/>
    </source>
</evidence>
<protein>
    <submittedName>
        <fullName evidence="6">754_t:CDS:1</fullName>
    </submittedName>
</protein>
<evidence type="ECO:0000313" key="7">
    <source>
        <dbReference type="Proteomes" id="UP000789831"/>
    </source>
</evidence>